<dbReference type="Proteomes" id="UP000294498">
    <property type="component" value="Unassembled WGS sequence"/>
</dbReference>
<dbReference type="Pfam" id="PF19081">
    <property type="entry name" value="Ig_7"/>
    <property type="match status" value="1"/>
</dbReference>
<dbReference type="Gene3D" id="2.60.120.380">
    <property type="match status" value="1"/>
</dbReference>
<dbReference type="PROSITE" id="PS00138">
    <property type="entry name" value="SUBTILASE_SER"/>
    <property type="match status" value="1"/>
</dbReference>
<protein>
    <submittedName>
        <fullName evidence="10">Putative secreted protein (Por secretion system target)</fullName>
    </submittedName>
</protein>
<dbReference type="Pfam" id="PF00082">
    <property type="entry name" value="Peptidase_S8"/>
    <property type="match status" value="1"/>
</dbReference>
<evidence type="ECO:0000313" key="10">
    <source>
        <dbReference type="EMBL" id="TDW97522.1"/>
    </source>
</evidence>
<dbReference type="InterPro" id="IPR051048">
    <property type="entry name" value="Peptidase_S8/S53_subtilisin"/>
</dbReference>
<keyword evidence="2 5" id="KW-0645">Protease</keyword>
<evidence type="ECO:0000256" key="5">
    <source>
        <dbReference type="PROSITE-ProRule" id="PRU01240"/>
    </source>
</evidence>
<evidence type="ECO:0000259" key="6">
    <source>
        <dbReference type="Pfam" id="PF00082"/>
    </source>
</evidence>
<evidence type="ECO:0000256" key="1">
    <source>
        <dbReference type="ARBA" id="ARBA00011073"/>
    </source>
</evidence>
<feature type="domain" description="Secretion system C-terminal sorting" evidence="7">
    <location>
        <begin position="1171"/>
        <end position="1247"/>
    </location>
</feature>
<dbReference type="InterPro" id="IPR023828">
    <property type="entry name" value="Peptidase_S8_Ser-AS"/>
</dbReference>
<dbReference type="NCBIfam" id="TIGR04183">
    <property type="entry name" value="Por_Secre_tail"/>
    <property type="match status" value="1"/>
</dbReference>
<feature type="active site" description="Charge relay system" evidence="5">
    <location>
        <position position="101"/>
    </location>
</feature>
<dbReference type="SUPFAM" id="SSF49785">
    <property type="entry name" value="Galactose-binding domain-like"/>
    <property type="match status" value="1"/>
</dbReference>
<dbReference type="InterPro" id="IPR008979">
    <property type="entry name" value="Galactose-bd-like_sf"/>
</dbReference>
<gene>
    <name evidence="10" type="ORF">EDB95_5372</name>
</gene>
<evidence type="ECO:0000259" key="7">
    <source>
        <dbReference type="Pfam" id="PF18962"/>
    </source>
</evidence>
<evidence type="ECO:0000259" key="8">
    <source>
        <dbReference type="Pfam" id="PF19081"/>
    </source>
</evidence>
<comment type="caution">
    <text evidence="10">The sequence shown here is derived from an EMBL/GenBank/DDBJ whole genome shotgun (WGS) entry which is preliminary data.</text>
</comment>
<dbReference type="PANTHER" id="PTHR43399:SF4">
    <property type="entry name" value="CELL WALL-ASSOCIATED PROTEASE"/>
    <property type="match status" value="1"/>
</dbReference>
<feature type="active site" description="Charge relay system" evidence="5">
    <location>
        <position position="128"/>
    </location>
</feature>
<organism evidence="10 11">
    <name type="scientific">Dinghuibacter silviterrae</name>
    <dbReference type="NCBI Taxonomy" id="1539049"/>
    <lineage>
        <taxon>Bacteria</taxon>
        <taxon>Pseudomonadati</taxon>
        <taxon>Bacteroidota</taxon>
        <taxon>Chitinophagia</taxon>
        <taxon>Chitinophagales</taxon>
        <taxon>Chitinophagaceae</taxon>
        <taxon>Dinghuibacter</taxon>
    </lineage>
</organism>
<comment type="similarity">
    <text evidence="1 5">Belongs to the peptidase S8 family.</text>
</comment>
<keyword evidence="11" id="KW-1185">Reference proteome</keyword>
<feature type="domain" description="Peptidase S8/S53" evidence="6">
    <location>
        <begin position="118"/>
        <end position="407"/>
    </location>
</feature>
<keyword evidence="4 5" id="KW-0720">Serine protease</keyword>
<dbReference type="Pfam" id="PF18962">
    <property type="entry name" value="Por_Secre_tail"/>
    <property type="match status" value="1"/>
</dbReference>
<feature type="domain" description="Ig-like" evidence="8">
    <location>
        <begin position="826"/>
        <end position="889"/>
    </location>
</feature>
<dbReference type="InterPro" id="IPR026444">
    <property type="entry name" value="Secre_tail"/>
</dbReference>
<dbReference type="PROSITE" id="PS51892">
    <property type="entry name" value="SUBTILASE"/>
    <property type="match status" value="1"/>
</dbReference>
<dbReference type="InterPro" id="IPR045474">
    <property type="entry name" value="GEVED"/>
</dbReference>
<dbReference type="EMBL" id="SODV01000002">
    <property type="protein sequence ID" value="TDW97522.1"/>
    <property type="molecule type" value="Genomic_DNA"/>
</dbReference>
<feature type="domain" description="GEVED" evidence="9">
    <location>
        <begin position="627"/>
        <end position="706"/>
    </location>
</feature>
<evidence type="ECO:0000259" key="9">
    <source>
        <dbReference type="Pfam" id="PF20009"/>
    </source>
</evidence>
<name>A0A4V3GKZ3_9BACT</name>
<sequence length="1251" mass="131615">MTNKTALNRASTLARQEEDRSYNLAIRLAAQKRWPLIIHGRQGKYAVLSGVDEAGGPIYKVVDNLSSAQTVSTTALWPGGSTGLSLSGNATNLKGRLAIWDGGAVRGTHVELAGRVIQKDGATTLDDHATHTSGTMIATGVNPQAKGMSFQAPELDAYDFNNDVSEMATAAPNLYLSNHSYGTIAGWYLNTDNNHWEWYGNSGDTVDYKFGYYDFYTMMRDSIAYNAPDYLMVQAASNNRGETGPAVDSNYYPVNSNGVEESPVARPANLSSNAYFHTIPTYGNAKDVLTVGAVEPIPGGYNSASDVVMTYFSSWGPTTDGRIKPDIVADGDGVLSSISTSDYAYDTYAGTSMATPNVTGSLLLLQQYYTQNHHDTAMRSATLKALAIHTADQAGTSPGPNYIYGWGLLDTKTAVGVIKSSLTDGSQQILESSLVNGTTDTLRIPVVASGKGTLKATIVWTDPPGTVNSTNLFSTTPILVNDLDLRIIKGSTTYLPWVLTPSSPATAATKGDNKLDNVEKVELDSVVPGATYTIQVTHKGTLARGQQAFSLVYSGVGGSAYCTSAPTSSTGTRIDSVSLGGVHNKNAAGCTTYSDFTSLQANVSGAQTVPFYVGLSSCDASANSRVVKIYIDYNNDNTFTDGGDLVATSPVLAGGTTSWTGSFTTPATLTAGGTTRMRIVTEEVTDTSLVKPCGSYSNGETQDYSVLFVKPAKDLSIYNMVDPLNPACADSTQIVTLTIHNNGTATQAGFPVTATVMNGNTVVATLTGTYPDTIGAGANIAYALPGNFNSIPGTTYSIKASVNLTGDQNTANDTATFSFTVSPAATNPSTGTATICGTGASTANLKVNGADSSNSYFWYTTATGGSPIASGYNTTTTTIPSNNTFYFSSGGSGSFGPATKTTLDTAGGYNAFYGNWVSYHAAVPVTLESARFYTKYHGTIAFVVADVDQSTITSSGAFSYLPYTTTTVHVYATAPHTEKPHSDGSTQTDDPSDTGAVFYLNIPLPAGDHDIIIESLDSATIFRNTGVPSTNTYPFGSTNLFAWTGNSAGVTAGSLGTLYKSYFYFFYDAKIKTTDCSATGARTQVTAVTAPNPVITENGDSLISSAASGNQWFLGGVILSGATNPIYIASKSGVYDDEVTDSATGCVLTSNSINYVLTAVDTVSAPQGLKIYPDPTPTGLVNVTFTVTNSADLTFEVYNVLGELVSKQVYPSYIGAYSGQINLKGYADGVYILKITHGDNVTIRKILLQQQ</sequence>
<reference evidence="10 11" key="1">
    <citation type="submission" date="2019-03" db="EMBL/GenBank/DDBJ databases">
        <title>Genomic Encyclopedia of Type Strains, Phase IV (KMG-IV): sequencing the most valuable type-strain genomes for metagenomic binning, comparative biology and taxonomic classification.</title>
        <authorList>
            <person name="Goeker M."/>
        </authorList>
    </citation>
    <scope>NUCLEOTIDE SEQUENCE [LARGE SCALE GENOMIC DNA]</scope>
    <source>
        <strain evidence="10 11">DSM 100059</strain>
    </source>
</reference>
<dbReference type="AlphaFoldDB" id="A0A4V3GKZ3"/>
<evidence type="ECO:0000256" key="3">
    <source>
        <dbReference type="ARBA" id="ARBA00022801"/>
    </source>
</evidence>
<dbReference type="InterPro" id="IPR044023">
    <property type="entry name" value="Ig_7"/>
</dbReference>
<evidence type="ECO:0000256" key="4">
    <source>
        <dbReference type="ARBA" id="ARBA00022825"/>
    </source>
</evidence>
<dbReference type="PANTHER" id="PTHR43399">
    <property type="entry name" value="SUBTILISIN-RELATED"/>
    <property type="match status" value="1"/>
</dbReference>
<keyword evidence="3 5" id="KW-0378">Hydrolase</keyword>
<dbReference type="InterPro" id="IPR036852">
    <property type="entry name" value="Peptidase_S8/S53_dom_sf"/>
</dbReference>
<dbReference type="GO" id="GO:0004252">
    <property type="term" value="F:serine-type endopeptidase activity"/>
    <property type="evidence" value="ECO:0007669"/>
    <property type="project" value="UniProtKB-UniRule"/>
</dbReference>
<feature type="active site" description="Charge relay system" evidence="5">
    <location>
        <position position="352"/>
    </location>
</feature>
<accession>A0A4V3GKZ3</accession>
<proteinExistence type="inferred from homology"/>
<dbReference type="Gene3D" id="3.40.50.200">
    <property type="entry name" value="Peptidase S8/S53 domain"/>
    <property type="match status" value="1"/>
</dbReference>
<evidence type="ECO:0000256" key="2">
    <source>
        <dbReference type="ARBA" id="ARBA00022670"/>
    </source>
</evidence>
<dbReference type="SUPFAM" id="SSF52743">
    <property type="entry name" value="Subtilisin-like"/>
    <property type="match status" value="1"/>
</dbReference>
<dbReference type="GO" id="GO:0006508">
    <property type="term" value="P:proteolysis"/>
    <property type="evidence" value="ECO:0007669"/>
    <property type="project" value="UniProtKB-KW"/>
</dbReference>
<evidence type="ECO:0000313" key="11">
    <source>
        <dbReference type="Proteomes" id="UP000294498"/>
    </source>
</evidence>
<dbReference type="Pfam" id="PF20009">
    <property type="entry name" value="GEVED"/>
    <property type="match status" value="1"/>
</dbReference>
<dbReference type="InterPro" id="IPR000209">
    <property type="entry name" value="Peptidase_S8/S53_dom"/>
</dbReference>